<dbReference type="OrthoDB" id="2447909at2759"/>
<reference evidence="1" key="1">
    <citation type="submission" date="2022-08" db="EMBL/GenBank/DDBJ databases">
        <authorList>
            <person name="Kallberg Y."/>
            <person name="Tangrot J."/>
            <person name="Rosling A."/>
        </authorList>
    </citation>
    <scope>NUCLEOTIDE SEQUENCE</scope>
    <source>
        <strain evidence="1">Wild A</strain>
    </source>
</reference>
<accession>A0A9W4T6I9</accession>
<proteinExistence type="predicted"/>
<evidence type="ECO:0000313" key="2">
    <source>
        <dbReference type="Proteomes" id="UP001153678"/>
    </source>
</evidence>
<name>A0A9W4T6I9_9GLOM</name>
<dbReference type="Proteomes" id="UP001153678">
    <property type="component" value="Unassembled WGS sequence"/>
</dbReference>
<dbReference type="AlphaFoldDB" id="A0A9W4T6I9"/>
<organism evidence="1 2">
    <name type="scientific">Funneliformis geosporum</name>
    <dbReference type="NCBI Taxonomy" id="1117311"/>
    <lineage>
        <taxon>Eukaryota</taxon>
        <taxon>Fungi</taxon>
        <taxon>Fungi incertae sedis</taxon>
        <taxon>Mucoromycota</taxon>
        <taxon>Glomeromycotina</taxon>
        <taxon>Glomeromycetes</taxon>
        <taxon>Glomerales</taxon>
        <taxon>Glomeraceae</taxon>
        <taxon>Funneliformis</taxon>
    </lineage>
</organism>
<dbReference type="EMBL" id="CAMKVN010010529">
    <property type="protein sequence ID" value="CAI2194165.1"/>
    <property type="molecule type" value="Genomic_DNA"/>
</dbReference>
<gene>
    <name evidence="1" type="ORF">FWILDA_LOCUS16439</name>
</gene>
<evidence type="ECO:0000313" key="1">
    <source>
        <dbReference type="EMBL" id="CAI2194165.1"/>
    </source>
</evidence>
<protein>
    <submittedName>
        <fullName evidence="1">2127_t:CDS:1</fullName>
    </submittedName>
</protein>
<comment type="caution">
    <text evidence="1">The sequence shown here is derived from an EMBL/GenBank/DDBJ whole genome shotgun (WGS) entry which is preliminary data.</text>
</comment>
<sequence>MCLLPYPLLVKQRSTKRQKIGDPSFEGILEVVASLKRNQRIPGSSTLTDAQELNLQDIIFSSNPNNELFVIEDLYRIVTDPNPDPRFLITGTSGVGYFEPPLPSQNMVPSRRERINIQIQEKNIKYVRTAQNLSNYNDDDVVIRPTVKNFGAVDLFVMPDYVFQITVSKKHPIKQKELVKIIPNMLAYRRDSNAIIRLVFVVPDDIYDDFEYQNYVTPKKNIGDDLEEFKDVERLSPVLNNVEQWVLKIDMSMRQQE</sequence>
<keyword evidence="2" id="KW-1185">Reference proteome</keyword>